<name>A0A5C3NX77_9APHY</name>
<dbReference type="InterPro" id="IPR002347">
    <property type="entry name" value="SDR_fam"/>
</dbReference>
<accession>A0A5C3NX77</accession>
<proteinExistence type="predicted"/>
<keyword evidence="2" id="KW-1185">Reference proteome</keyword>
<dbReference type="InterPro" id="IPR036291">
    <property type="entry name" value="NAD(P)-bd_dom_sf"/>
</dbReference>
<gene>
    <name evidence="1" type="ORF">K466DRAFT_590893</name>
</gene>
<dbReference type="PANTHER" id="PTHR45458">
    <property type="entry name" value="SHORT-CHAIN DEHYDROGENASE/REDUCTASE SDR"/>
    <property type="match status" value="1"/>
</dbReference>
<dbReference type="Proteomes" id="UP000308197">
    <property type="component" value="Unassembled WGS sequence"/>
</dbReference>
<sequence length="270" mass="28745">MVSYAVIGASRGIGLEYVRQLAGRQNAVVFAIVRDAQGSTHLNAAVSGLKNVHIFEGDVTDYRSLERAAKQVRDVTGGTLDYLIHVAGRTDPETLYQALDDYPSMDALDEDCITAYKINTLGVIHGISAFLPLLRAGPTKKIVVLGSPAGDFRLTRAASIGDMAVYSVSKAGGLVAAMKYAVKLKSEGFCVVLLSPGLVDTTETIPGEHGAATGKALLDKWMVENSHGGPPAPCANPEESVRDQLKVIDSLKTSDNGRFLTYTGDDYVMP</sequence>
<evidence type="ECO:0000313" key="1">
    <source>
        <dbReference type="EMBL" id="TFK81985.1"/>
    </source>
</evidence>
<dbReference type="FunCoup" id="A0A5C3NX77">
    <property type="interactions" value="146"/>
</dbReference>
<dbReference type="EMBL" id="ML211535">
    <property type="protein sequence ID" value="TFK81985.1"/>
    <property type="molecule type" value="Genomic_DNA"/>
</dbReference>
<dbReference type="PANTHER" id="PTHR45458:SF3">
    <property type="entry name" value="CHAIN DEHYDROGENASE (ATSC), PUTATIVE-RELATED"/>
    <property type="match status" value="1"/>
</dbReference>
<organism evidence="1 2">
    <name type="scientific">Polyporus arcularius HHB13444</name>
    <dbReference type="NCBI Taxonomy" id="1314778"/>
    <lineage>
        <taxon>Eukaryota</taxon>
        <taxon>Fungi</taxon>
        <taxon>Dikarya</taxon>
        <taxon>Basidiomycota</taxon>
        <taxon>Agaricomycotina</taxon>
        <taxon>Agaricomycetes</taxon>
        <taxon>Polyporales</taxon>
        <taxon>Polyporaceae</taxon>
        <taxon>Polyporus</taxon>
    </lineage>
</organism>
<protein>
    <submittedName>
        <fullName evidence="1">NAD-P-binding protein</fullName>
    </submittedName>
</protein>
<dbReference type="GO" id="GO:0016616">
    <property type="term" value="F:oxidoreductase activity, acting on the CH-OH group of donors, NAD or NADP as acceptor"/>
    <property type="evidence" value="ECO:0007669"/>
    <property type="project" value="TreeGrafter"/>
</dbReference>
<reference evidence="1 2" key="1">
    <citation type="journal article" date="2019" name="Nat. Ecol. Evol.">
        <title>Megaphylogeny resolves global patterns of mushroom evolution.</title>
        <authorList>
            <person name="Varga T."/>
            <person name="Krizsan K."/>
            <person name="Foldi C."/>
            <person name="Dima B."/>
            <person name="Sanchez-Garcia M."/>
            <person name="Sanchez-Ramirez S."/>
            <person name="Szollosi G.J."/>
            <person name="Szarkandi J.G."/>
            <person name="Papp V."/>
            <person name="Albert L."/>
            <person name="Andreopoulos W."/>
            <person name="Angelini C."/>
            <person name="Antonin V."/>
            <person name="Barry K.W."/>
            <person name="Bougher N.L."/>
            <person name="Buchanan P."/>
            <person name="Buyck B."/>
            <person name="Bense V."/>
            <person name="Catcheside P."/>
            <person name="Chovatia M."/>
            <person name="Cooper J."/>
            <person name="Damon W."/>
            <person name="Desjardin D."/>
            <person name="Finy P."/>
            <person name="Geml J."/>
            <person name="Haridas S."/>
            <person name="Hughes K."/>
            <person name="Justo A."/>
            <person name="Karasinski D."/>
            <person name="Kautmanova I."/>
            <person name="Kiss B."/>
            <person name="Kocsube S."/>
            <person name="Kotiranta H."/>
            <person name="LaButti K.M."/>
            <person name="Lechner B.E."/>
            <person name="Liimatainen K."/>
            <person name="Lipzen A."/>
            <person name="Lukacs Z."/>
            <person name="Mihaltcheva S."/>
            <person name="Morgado L.N."/>
            <person name="Niskanen T."/>
            <person name="Noordeloos M.E."/>
            <person name="Ohm R.A."/>
            <person name="Ortiz-Santana B."/>
            <person name="Ovrebo C."/>
            <person name="Racz N."/>
            <person name="Riley R."/>
            <person name="Savchenko A."/>
            <person name="Shiryaev A."/>
            <person name="Soop K."/>
            <person name="Spirin V."/>
            <person name="Szebenyi C."/>
            <person name="Tomsovsky M."/>
            <person name="Tulloss R.E."/>
            <person name="Uehling J."/>
            <person name="Grigoriev I.V."/>
            <person name="Vagvolgyi C."/>
            <person name="Papp T."/>
            <person name="Martin F.M."/>
            <person name="Miettinen O."/>
            <person name="Hibbett D.S."/>
            <person name="Nagy L.G."/>
        </authorList>
    </citation>
    <scope>NUCLEOTIDE SEQUENCE [LARGE SCALE GENOMIC DNA]</scope>
    <source>
        <strain evidence="1 2">HHB13444</strain>
    </source>
</reference>
<dbReference type="AlphaFoldDB" id="A0A5C3NX77"/>
<dbReference type="Pfam" id="PF00106">
    <property type="entry name" value="adh_short"/>
    <property type="match status" value="1"/>
</dbReference>
<dbReference type="SUPFAM" id="SSF51735">
    <property type="entry name" value="NAD(P)-binding Rossmann-fold domains"/>
    <property type="match status" value="1"/>
</dbReference>
<evidence type="ECO:0000313" key="2">
    <source>
        <dbReference type="Proteomes" id="UP000308197"/>
    </source>
</evidence>
<dbReference type="InterPro" id="IPR052184">
    <property type="entry name" value="SDR_enzymes"/>
</dbReference>
<dbReference type="Gene3D" id="3.40.50.720">
    <property type="entry name" value="NAD(P)-binding Rossmann-like Domain"/>
    <property type="match status" value="1"/>
</dbReference>
<dbReference type="InParanoid" id="A0A5C3NX77"/>
<dbReference type="PRINTS" id="PR00081">
    <property type="entry name" value="GDHRDH"/>
</dbReference>